<protein>
    <recommendedName>
        <fullName evidence="1">BZIP domain-containing protein</fullName>
    </recommendedName>
</protein>
<dbReference type="Proteomes" id="UP000694680">
    <property type="component" value="Chromosome 21"/>
</dbReference>
<dbReference type="GO" id="GO:0000981">
    <property type="term" value="F:DNA-binding transcription factor activity, RNA polymerase II-specific"/>
    <property type="evidence" value="ECO:0007669"/>
    <property type="project" value="TreeGrafter"/>
</dbReference>
<name>A0A8C5GFJ2_GOUWI</name>
<dbReference type="PRINTS" id="PR00041">
    <property type="entry name" value="LEUZIPPRCREB"/>
</dbReference>
<reference evidence="2" key="1">
    <citation type="submission" date="2020-06" db="EMBL/GenBank/DDBJ databases">
        <authorList>
            <consortium name="Wellcome Sanger Institute Data Sharing"/>
        </authorList>
    </citation>
    <scope>NUCLEOTIDE SEQUENCE [LARGE SCALE GENOMIC DNA]</scope>
</reference>
<dbReference type="GO" id="GO:0005667">
    <property type="term" value="C:transcription regulator complex"/>
    <property type="evidence" value="ECO:0007669"/>
    <property type="project" value="TreeGrafter"/>
</dbReference>
<dbReference type="AlphaFoldDB" id="A0A8C5GFJ2"/>
<evidence type="ECO:0000259" key="1">
    <source>
        <dbReference type="SMART" id="SM00338"/>
    </source>
</evidence>
<reference evidence="2" key="3">
    <citation type="submission" date="2025-09" db="UniProtKB">
        <authorList>
            <consortium name="Ensembl"/>
        </authorList>
    </citation>
    <scope>IDENTIFICATION</scope>
</reference>
<keyword evidence="3" id="KW-1185">Reference proteome</keyword>
<dbReference type="Ensembl" id="ENSGWIT00000032146.1">
    <property type="protein sequence ID" value="ENSGWIP00000029447.1"/>
    <property type="gene ID" value="ENSGWIG00000015383.1"/>
</dbReference>
<evidence type="ECO:0000313" key="3">
    <source>
        <dbReference type="Proteomes" id="UP000694680"/>
    </source>
</evidence>
<sequence>MLAPEAEPSTINGAHQPVNAQLMVPQDVVEEGPVYDLLEMLAPEAGPSTINDDHQPVNAETYKKKLRLLRNKKAAHLYRQKKKLSVKNLTDHVAMLEKLNSILKQDLQSLKDIYLRTPVSKIK</sequence>
<dbReference type="SMART" id="SM00338">
    <property type="entry name" value="BRLZ"/>
    <property type="match status" value="1"/>
</dbReference>
<accession>A0A8C5GFJ2</accession>
<organism evidence="2 3">
    <name type="scientific">Gouania willdenowi</name>
    <name type="common">Blunt-snouted clingfish</name>
    <name type="synonym">Lepadogaster willdenowi</name>
    <dbReference type="NCBI Taxonomy" id="441366"/>
    <lineage>
        <taxon>Eukaryota</taxon>
        <taxon>Metazoa</taxon>
        <taxon>Chordata</taxon>
        <taxon>Craniata</taxon>
        <taxon>Vertebrata</taxon>
        <taxon>Euteleostomi</taxon>
        <taxon>Actinopterygii</taxon>
        <taxon>Neopterygii</taxon>
        <taxon>Teleostei</taxon>
        <taxon>Neoteleostei</taxon>
        <taxon>Acanthomorphata</taxon>
        <taxon>Ovalentaria</taxon>
        <taxon>Blenniimorphae</taxon>
        <taxon>Blenniiformes</taxon>
        <taxon>Gobiesocoidei</taxon>
        <taxon>Gobiesocidae</taxon>
        <taxon>Gobiesocinae</taxon>
        <taxon>Gouania</taxon>
    </lineage>
</organism>
<evidence type="ECO:0000313" key="2">
    <source>
        <dbReference type="Ensembl" id="ENSGWIP00000029447.1"/>
    </source>
</evidence>
<dbReference type="GO" id="GO:0005634">
    <property type="term" value="C:nucleus"/>
    <property type="evidence" value="ECO:0007669"/>
    <property type="project" value="InterPro"/>
</dbReference>
<dbReference type="InterPro" id="IPR004827">
    <property type="entry name" value="bZIP"/>
</dbReference>
<feature type="domain" description="BZIP" evidence="1">
    <location>
        <begin position="59"/>
        <end position="116"/>
    </location>
</feature>
<dbReference type="PANTHER" id="PTHR45879:SF3">
    <property type="entry name" value="CYCLIC AMP RESPONSE ELEMENT-BINDING PROTEIN B"/>
    <property type="match status" value="1"/>
</dbReference>
<dbReference type="PANTHER" id="PTHR45879">
    <property type="entry name" value="CYCLIC AMP RESPONSE ELEMENT-BINDING PROTEIN B"/>
    <property type="match status" value="1"/>
</dbReference>
<dbReference type="Pfam" id="PF00170">
    <property type="entry name" value="bZIP_1"/>
    <property type="match status" value="1"/>
</dbReference>
<reference evidence="2" key="2">
    <citation type="submission" date="2025-08" db="UniProtKB">
        <authorList>
            <consortium name="Ensembl"/>
        </authorList>
    </citation>
    <scope>IDENTIFICATION</scope>
</reference>
<dbReference type="GO" id="GO:0000978">
    <property type="term" value="F:RNA polymerase II cis-regulatory region sequence-specific DNA binding"/>
    <property type="evidence" value="ECO:0007669"/>
    <property type="project" value="TreeGrafter"/>
</dbReference>
<dbReference type="InterPro" id="IPR046347">
    <property type="entry name" value="bZIP_sf"/>
</dbReference>
<dbReference type="InterPro" id="IPR001630">
    <property type="entry name" value="Leuzip_CREB"/>
</dbReference>
<proteinExistence type="predicted"/>
<dbReference type="Gene3D" id="1.20.5.170">
    <property type="match status" value="1"/>
</dbReference>
<dbReference type="SUPFAM" id="SSF57959">
    <property type="entry name" value="Leucine zipper domain"/>
    <property type="match status" value="1"/>
</dbReference>